<dbReference type="PATRIC" id="fig|1230460.4.peg.2339"/>
<feature type="compositionally biased region" description="Low complexity" evidence="1">
    <location>
        <begin position="154"/>
        <end position="174"/>
    </location>
</feature>
<evidence type="ECO:0000256" key="2">
    <source>
        <dbReference type="SAM" id="Phobius"/>
    </source>
</evidence>
<evidence type="ECO:0000313" key="3">
    <source>
        <dbReference type="EMBL" id="ELY44528.1"/>
    </source>
</evidence>
<feature type="compositionally biased region" description="Acidic residues" evidence="1">
    <location>
        <begin position="122"/>
        <end position="148"/>
    </location>
</feature>
<feature type="transmembrane region" description="Helical" evidence="2">
    <location>
        <begin position="12"/>
        <end position="34"/>
    </location>
</feature>
<dbReference type="OrthoDB" id="384121at2157"/>
<evidence type="ECO:0000256" key="1">
    <source>
        <dbReference type="SAM" id="MobiDB-lite"/>
    </source>
</evidence>
<evidence type="ECO:0000313" key="4">
    <source>
        <dbReference type="Proteomes" id="UP000011661"/>
    </source>
</evidence>
<keyword evidence="2" id="KW-1133">Transmembrane helix</keyword>
<proteinExistence type="predicted"/>
<dbReference type="AlphaFoldDB" id="L9W8A4"/>
<comment type="caution">
    <text evidence="3">The sequence shown here is derived from an EMBL/GenBank/DDBJ whole genome shotgun (WGS) entry which is preliminary data.</text>
</comment>
<dbReference type="RefSeq" id="WP_008163030.1">
    <property type="nucleotide sequence ID" value="NZ_AOHX01000039.1"/>
</dbReference>
<feature type="region of interest" description="Disordered" evidence="1">
    <location>
        <begin position="35"/>
        <end position="174"/>
    </location>
</feature>
<reference evidence="3 4" key="1">
    <citation type="journal article" date="2014" name="PLoS Genet.">
        <title>Phylogenetically driven sequencing of extremely halophilic archaea reveals strategies for static and dynamic osmo-response.</title>
        <authorList>
            <person name="Becker E.A."/>
            <person name="Seitzer P.M."/>
            <person name="Tritt A."/>
            <person name="Larsen D."/>
            <person name="Krusor M."/>
            <person name="Yao A.I."/>
            <person name="Wu D."/>
            <person name="Madern D."/>
            <person name="Eisen J.A."/>
            <person name="Darling A.E."/>
            <person name="Facciotti M.T."/>
        </authorList>
    </citation>
    <scope>NUCLEOTIDE SEQUENCE [LARGE SCALE GENOMIC DNA]</scope>
    <source>
        <strain evidence="3 4">JCM 14089</strain>
    </source>
</reference>
<keyword evidence="4" id="KW-1185">Reference proteome</keyword>
<name>L9W8A4_9EURY</name>
<accession>L9W8A4</accession>
<feature type="compositionally biased region" description="Acidic residues" evidence="1">
    <location>
        <begin position="82"/>
        <end position="95"/>
    </location>
</feature>
<dbReference type="EMBL" id="AOHX01000039">
    <property type="protein sequence ID" value="ELY44528.1"/>
    <property type="molecule type" value="Genomic_DNA"/>
</dbReference>
<organism evidence="3 4">
    <name type="scientific">Natronorubrum sulfidifaciens JCM 14089</name>
    <dbReference type="NCBI Taxonomy" id="1230460"/>
    <lineage>
        <taxon>Archaea</taxon>
        <taxon>Methanobacteriati</taxon>
        <taxon>Methanobacteriota</taxon>
        <taxon>Stenosarchaea group</taxon>
        <taxon>Halobacteria</taxon>
        <taxon>Halobacteriales</taxon>
        <taxon>Natrialbaceae</taxon>
        <taxon>Natronorubrum</taxon>
    </lineage>
</organism>
<protein>
    <submittedName>
        <fullName evidence="3">Uncharacterized protein</fullName>
    </submittedName>
</protein>
<keyword evidence="2" id="KW-0812">Transmembrane</keyword>
<dbReference type="Proteomes" id="UP000011661">
    <property type="component" value="Unassembled WGS sequence"/>
</dbReference>
<keyword evidence="2" id="KW-0472">Membrane</keyword>
<sequence length="174" mass="17331">MARPSLEPEPTASTVLVTIVVVLLTFAVLGAVLLPAVGSDRPNSADDSERGLPAGDSSDDPASTAENPTDESDSDANTGDETSLEIDDDPSDNEGEPNGGVVDGGDSDPPFDGEPSSGPEDGPVDDFESFPEAFDGTDDVNAGDDDDGPPGTAGPPEDAGPPEGTGAPDDVGPP</sequence>
<gene>
    <name evidence="3" type="ORF">C495_11524</name>
</gene>